<dbReference type="EMBL" id="JADBJN010000001">
    <property type="protein sequence ID" value="KAG5680491.1"/>
    <property type="molecule type" value="Genomic_DNA"/>
</dbReference>
<proteinExistence type="predicted"/>
<dbReference type="SMART" id="SM00320">
    <property type="entry name" value="WD40"/>
    <property type="match status" value="3"/>
</dbReference>
<gene>
    <name evidence="2" type="ORF">PVAND_009998</name>
</gene>
<dbReference type="Proteomes" id="UP001107558">
    <property type="component" value="Chromosome 1"/>
</dbReference>
<dbReference type="PROSITE" id="PS50082">
    <property type="entry name" value="WD_REPEATS_2"/>
    <property type="match status" value="1"/>
</dbReference>
<keyword evidence="1" id="KW-0853">WD repeat</keyword>
<comment type="caution">
    <text evidence="2">The sequence shown here is derived from an EMBL/GenBank/DDBJ whole genome shotgun (WGS) entry which is preliminary data.</text>
</comment>
<dbReference type="GO" id="GO:0031080">
    <property type="term" value="C:nuclear pore outer ring"/>
    <property type="evidence" value="ECO:0007669"/>
    <property type="project" value="InterPro"/>
</dbReference>
<protein>
    <submittedName>
        <fullName evidence="2">Uncharacterized protein</fullName>
    </submittedName>
</protein>
<sequence>MQNISHQARPTFEIDINDKIVCYESSQPLIHGESVLLIALKTRISILALDIGTEDFTLDYRTIKDIAEPDIRLLKLCSQAIARNILFAACPSKYTIKIFSVNESEVICLNKIAAHSNYINSIDFSEEYLASGSDDHTCKIYSVKENYSEHSVLNFSASVTCVKFNPEEPNKLLISVKNGNLFIYCLKLKQSLYSFYTHSPLMHFDWSLKNPSIVAAIAYDQVFYFDISKPDVPIYSKRLSDVGKIITIHPSNPLISAVVCNRASTEIKVIHQKSTISNIFSTKIISYAGNITWNSSYLIVGSDRKICFYKIPIA</sequence>
<evidence type="ECO:0000256" key="1">
    <source>
        <dbReference type="PROSITE-ProRule" id="PRU00221"/>
    </source>
</evidence>
<dbReference type="InterPro" id="IPR036322">
    <property type="entry name" value="WD40_repeat_dom_sf"/>
</dbReference>
<accession>A0A9J6CFD2</accession>
<keyword evidence="3" id="KW-1185">Reference proteome</keyword>
<dbReference type="Gene3D" id="2.130.10.10">
    <property type="entry name" value="YVTN repeat-like/Quinoprotein amine dehydrogenase"/>
    <property type="match status" value="1"/>
</dbReference>
<evidence type="ECO:0000313" key="2">
    <source>
        <dbReference type="EMBL" id="KAG5680491.1"/>
    </source>
</evidence>
<dbReference type="InterPro" id="IPR037626">
    <property type="entry name" value="NUP37"/>
</dbReference>
<dbReference type="InterPro" id="IPR015943">
    <property type="entry name" value="WD40/YVTN_repeat-like_dom_sf"/>
</dbReference>
<feature type="repeat" description="WD" evidence="1">
    <location>
        <begin position="112"/>
        <end position="151"/>
    </location>
</feature>
<dbReference type="PANTHER" id="PTHR22806:SF0">
    <property type="entry name" value="NUCLEOPORIN NUP37"/>
    <property type="match status" value="1"/>
</dbReference>
<reference evidence="2" key="1">
    <citation type="submission" date="2021-03" db="EMBL/GenBank/DDBJ databases">
        <title>Chromosome level genome of the anhydrobiotic midge Polypedilum vanderplanki.</title>
        <authorList>
            <person name="Yoshida Y."/>
            <person name="Kikawada T."/>
            <person name="Gusev O."/>
        </authorList>
    </citation>
    <scope>NUCLEOTIDE SEQUENCE</scope>
    <source>
        <strain evidence="2">NIAS01</strain>
        <tissue evidence="2">Whole body or cell culture</tissue>
    </source>
</reference>
<dbReference type="Pfam" id="PF00400">
    <property type="entry name" value="WD40"/>
    <property type="match status" value="1"/>
</dbReference>
<dbReference type="InterPro" id="IPR001680">
    <property type="entry name" value="WD40_rpt"/>
</dbReference>
<dbReference type="PANTHER" id="PTHR22806">
    <property type="entry name" value="NUCLEOPORIN NUP37 P37 -RELATED"/>
    <property type="match status" value="1"/>
</dbReference>
<organism evidence="2 3">
    <name type="scientific">Polypedilum vanderplanki</name>
    <name type="common">Sleeping chironomid midge</name>
    <dbReference type="NCBI Taxonomy" id="319348"/>
    <lineage>
        <taxon>Eukaryota</taxon>
        <taxon>Metazoa</taxon>
        <taxon>Ecdysozoa</taxon>
        <taxon>Arthropoda</taxon>
        <taxon>Hexapoda</taxon>
        <taxon>Insecta</taxon>
        <taxon>Pterygota</taxon>
        <taxon>Neoptera</taxon>
        <taxon>Endopterygota</taxon>
        <taxon>Diptera</taxon>
        <taxon>Nematocera</taxon>
        <taxon>Chironomoidea</taxon>
        <taxon>Chironomidae</taxon>
        <taxon>Chironominae</taxon>
        <taxon>Polypedilum</taxon>
        <taxon>Polypedilum</taxon>
    </lineage>
</organism>
<name>A0A9J6CFD2_POLVA</name>
<dbReference type="SUPFAM" id="SSF50978">
    <property type="entry name" value="WD40 repeat-like"/>
    <property type="match status" value="1"/>
</dbReference>
<evidence type="ECO:0000313" key="3">
    <source>
        <dbReference type="Proteomes" id="UP001107558"/>
    </source>
</evidence>
<dbReference type="AlphaFoldDB" id="A0A9J6CFD2"/>
<dbReference type="OrthoDB" id="340259at2759"/>